<comment type="caution">
    <text evidence="4">The sequence shown here is derived from an EMBL/GenBank/DDBJ whole genome shotgun (WGS) entry which is preliminary data.</text>
</comment>
<dbReference type="InterPro" id="IPR007321">
    <property type="entry name" value="Transposase_28"/>
</dbReference>
<reference evidence="4" key="1">
    <citation type="journal article" date="2022" name="Int. J. Mol. Sci.">
        <title>Draft Genome of Tanacetum Coccineum: Genomic Comparison of Closely Related Tanacetum-Family Plants.</title>
        <authorList>
            <person name="Yamashiro T."/>
            <person name="Shiraishi A."/>
            <person name="Nakayama K."/>
            <person name="Satake H."/>
        </authorList>
    </citation>
    <scope>NUCLEOTIDE SEQUENCE</scope>
</reference>
<evidence type="ECO:0000313" key="4">
    <source>
        <dbReference type="EMBL" id="GJT22408.1"/>
    </source>
</evidence>
<dbReference type="InterPro" id="IPR013103">
    <property type="entry name" value="RVT_2"/>
</dbReference>
<dbReference type="Pfam" id="PF07727">
    <property type="entry name" value="RVT_2"/>
    <property type="match status" value="1"/>
</dbReference>
<keyword evidence="5" id="KW-1185">Reference proteome</keyword>
<organism evidence="4 5">
    <name type="scientific">Tanacetum coccineum</name>
    <dbReference type="NCBI Taxonomy" id="301880"/>
    <lineage>
        <taxon>Eukaryota</taxon>
        <taxon>Viridiplantae</taxon>
        <taxon>Streptophyta</taxon>
        <taxon>Embryophyta</taxon>
        <taxon>Tracheophyta</taxon>
        <taxon>Spermatophyta</taxon>
        <taxon>Magnoliopsida</taxon>
        <taxon>eudicotyledons</taxon>
        <taxon>Gunneridae</taxon>
        <taxon>Pentapetalae</taxon>
        <taxon>asterids</taxon>
        <taxon>campanulids</taxon>
        <taxon>Asterales</taxon>
        <taxon>Asteraceae</taxon>
        <taxon>Asteroideae</taxon>
        <taxon>Anthemideae</taxon>
        <taxon>Anthemidinae</taxon>
        <taxon>Tanacetum</taxon>
    </lineage>
</organism>
<dbReference type="EMBL" id="BQNB010013966">
    <property type="protein sequence ID" value="GJT22408.1"/>
    <property type="molecule type" value="Genomic_DNA"/>
</dbReference>
<dbReference type="InterPro" id="IPR043502">
    <property type="entry name" value="DNA/RNA_pol_sf"/>
</dbReference>
<evidence type="ECO:0000259" key="2">
    <source>
        <dbReference type="Pfam" id="PF04195"/>
    </source>
</evidence>
<dbReference type="PANTHER" id="PTHR31099">
    <property type="entry name" value="OS06G0165300 PROTEIN"/>
    <property type="match status" value="1"/>
</dbReference>
<reference evidence="4" key="2">
    <citation type="submission" date="2022-01" db="EMBL/GenBank/DDBJ databases">
        <authorList>
            <person name="Yamashiro T."/>
            <person name="Shiraishi A."/>
            <person name="Satake H."/>
            <person name="Nakayama K."/>
        </authorList>
    </citation>
    <scope>NUCLEOTIDE SEQUENCE</scope>
</reference>
<dbReference type="Proteomes" id="UP001151760">
    <property type="component" value="Unassembled WGS sequence"/>
</dbReference>
<dbReference type="Pfam" id="PF04195">
    <property type="entry name" value="Transposase_28"/>
    <property type="match status" value="1"/>
</dbReference>
<evidence type="ECO:0000313" key="5">
    <source>
        <dbReference type="Proteomes" id="UP001151760"/>
    </source>
</evidence>
<accession>A0ABQ5C8U8</accession>
<evidence type="ECO:0000259" key="3">
    <source>
        <dbReference type="Pfam" id="PF07727"/>
    </source>
</evidence>
<dbReference type="PANTHER" id="PTHR31099:SF41">
    <property type="entry name" value="TRANSPOSASE (PUTATIVE), GYPSY TYPE-RELATED"/>
    <property type="match status" value="1"/>
</dbReference>
<sequence>MMRWTVFQFDVKSAFLNGELKEEVYVQQPEFFEVPGDEHKAYKLEKALYGLKQAPRAWYSKIDEFFHLNGFERSSNEPTLYVKREGAEDIMFVSFITSLKCVLTQEHLDAICAKYFVPEEVHPQLPSSDATMHERPTGKVGMYTRFFDYANYRIPFSTFFVSVLIHFRIPFSQLSVFGSAKVSHFEILCRVCNIEPDVSLFRYFYTHNYKNGWFGFTKRPNVRACYSKNLDSVKNWNDHFFWVDEFVVPADARFNWFSGSNIVKDRAPAPSEYNVEHINTLIAHASPFLRFPEEFLCWVGISRNYLLNKDTYPRFEYEDGEGMDLNAFIRTADPRKVRVVERPRAENERPIVTVAKHRTVTLLPTSVVRSSGELSASVEREFAGDASVGDGGDQGFDSAAGQGNVEPSVPITGPVEAEVPKPKRTKKKRVIYDSEGLPVADHPRKRLRADYGTTGGSVTGGKSPSVLNRLLRDSRLTVEQGVPALPTLPFITSSVTASPLEEGGDRTDSVTGPSLRTIGPSARFVVLSDSSHHSGAKSADPEVDSLVRSAAPVMTEAITVATVATTVAIPADVSKDKSAPHPSVFGSSSSSEKTDRTLSLFTGRSGSGFDAGSIRAEEAGC</sequence>
<dbReference type="SUPFAM" id="SSF56672">
    <property type="entry name" value="DNA/RNA polymerases"/>
    <property type="match status" value="1"/>
</dbReference>
<proteinExistence type="predicted"/>
<evidence type="ECO:0000256" key="1">
    <source>
        <dbReference type="SAM" id="MobiDB-lite"/>
    </source>
</evidence>
<feature type="region of interest" description="Disordered" evidence="1">
    <location>
        <begin position="574"/>
        <end position="621"/>
    </location>
</feature>
<feature type="domain" description="Transposase (putative) gypsy type" evidence="2">
    <location>
        <begin position="152"/>
        <end position="206"/>
    </location>
</feature>
<protein>
    <submittedName>
        <fullName evidence="4">Gypsy type transposase</fullName>
    </submittedName>
</protein>
<feature type="domain" description="Reverse transcriptase Ty1/copia-type" evidence="3">
    <location>
        <begin position="3"/>
        <end position="95"/>
    </location>
</feature>
<name>A0ABQ5C8U8_9ASTR</name>
<gene>
    <name evidence="4" type="ORF">Tco_0892345</name>
</gene>